<feature type="compositionally biased region" description="Basic residues" evidence="10">
    <location>
        <begin position="74"/>
        <end position="90"/>
    </location>
</feature>
<dbReference type="Proteomes" id="UP001302745">
    <property type="component" value="Unassembled WGS sequence"/>
</dbReference>
<organism evidence="12 13">
    <name type="scientific">Chaetomidium leptoderma</name>
    <dbReference type="NCBI Taxonomy" id="669021"/>
    <lineage>
        <taxon>Eukaryota</taxon>
        <taxon>Fungi</taxon>
        <taxon>Dikarya</taxon>
        <taxon>Ascomycota</taxon>
        <taxon>Pezizomycotina</taxon>
        <taxon>Sordariomycetes</taxon>
        <taxon>Sordariomycetidae</taxon>
        <taxon>Sordariales</taxon>
        <taxon>Chaetomiaceae</taxon>
        <taxon>Chaetomidium</taxon>
    </lineage>
</organism>
<feature type="binding site" evidence="8">
    <location>
        <position position="448"/>
    </location>
    <ligand>
        <name>a divalent metal cation</name>
        <dbReference type="ChEBI" id="CHEBI:60240"/>
        <label>1</label>
    </ligand>
</feature>
<dbReference type="InterPro" id="IPR001714">
    <property type="entry name" value="Pept_M24_MAP"/>
</dbReference>
<dbReference type="Gene3D" id="1.10.10.10">
    <property type="entry name" value="Winged helix-like DNA-binding domain superfamily/Winged helix DNA-binding domain"/>
    <property type="match status" value="1"/>
</dbReference>
<dbReference type="CDD" id="cd01088">
    <property type="entry name" value="MetAP2"/>
    <property type="match status" value="1"/>
</dbReference>
<name>A0AAN6VUH1_9PEZI</name>
<dbReference type="InterPro" id="IPR036005">
    <property type="entry name" value="Creatinase/aminopeptidase-like"/>
</dbReference>
<evidence type="ECO:0000256" key="9">
    <source>
        <dbReference type="RuleBase" id="RU003653"/>
    </source>
</evidence>
<dbReference type="NCBIfam" id="TIGR00501">
    <property type="entry name" value="met_pdase_II"/>
    <property type="match status" value="1"/>
</dbReference>
<reference evidence="12" key="2">
    <citation type="submission" date="2023-05" db="EMBL/GenBank/DDBJ databases">
        <authorList>
            <consortium name="Lawrence Berkeley National Laboratory"/>
            <person name="Steindorff A."/>
            <person name="Hensen N."/>
            <person name="Bonometti L."/>
            <person name="Westerberg I."/>
            <person name="Brannstrom I.O."/>
            <person name="Guillou S."/>
            <person name="Cros-Aarteil S."/>
            <person name="Calhoun S."/>
            <person name="Haridas S."/>
            <person name="Kuo A."/>
            <person name="Mondo S."/>
            <person name="Pangilinan J."/>
            <person name="Riley R."/>
            <person name="Labutti K."/>
            <person name="Andreopoulos B."/>
            <person name="Lipzen A."/>
            <person name="Chen C."/>
            <person name="Yanf M."/>
            <person name="Daum C."/>
            <person name="Ng V."/>
            <person name="Clum A."/>
            <person name="Ohm R."/>
            <person name="Martin F."/>
            <person name="Silar P."/>
            <person name="Natvig D."/>
            <person name="Lalanne C."/>
            <person name="Gautier V."/>
            <person name="Ament-Velasquez S.L."/>
            <person name="Kruys A."/>
            <person name="Hutchinson M.I."/>
            <person name="Powell A.J."/>
            <person name="Barry K."/>
            <person name="Miller A.N."/>
            <person name="Grigoriev I.V."/>
            <person name="Debuchy R."/>
            <person name="Gladieux P."/>
            <person name="Thoren M.H."/>
            <person name="Johannesson H."/>
        </authorList>
    </citation>
    <scope>NUCLEOTIDE SEQUENCE</scope>
    <source>
        <strain evidence="12">CBS 538.74</strain>
    </source>
</reference>
<comment type="subcellular location">
    <subcellularLocation>
        <location evidence="8">Cytoplasm</location>
    </subcellularLocation>
</comment>
<dbReference type="InterPro" id="IPR050247">
    <property type="entry name" value="Met_Aminopeptidase_Type2"/>
</dbReference>
<gene>
    <name evidence="12" type="ORF">C8A00DRAFT_30060</name>
</gene>
<feature type="binding site" evidence="8">
    <location>
        <position position="218"/>
    </location>
    <ligand>
        <name>substrate</name>
    </ligand>
</feature>
<reference evidence="12" key="1">
    <citation type="journal article" date="2023" name="Mol. Phylogenet. Evol.">
        <title>Genome-scale phylogeny and comparative genomics of the fungal order Sordariales.</title>
        <authorList>
            <person name="Hensen N."/>
            <person name="Bonometti L."/>
            <person name="Westerberg I."/>
            <person name="Brannstrom I.O."/>
            <person name="Guillou S."/>
            <person name="Cros-Aarteil S."/>
            <person name="Calhoun S."/>
            <person name="Haridas S."/>
            <person name="Kuo A."/>
            <person name="Mondo S."/>
            <person name="Pangilinan J."/>
            <person name="Riley R."/>
            <person name="LaButti K."/>
            <person name="Andreopoulos B."/>
            <person name="Lipzen A."/>
            <person name="Chen C."/>
            <person name="Yan M."/>
            <person name="Daum C."/>
            <person name="Ng V."/>
            <person name="Clum A."/>
            <person name="Steindorff A."/>
            <person name="Ohm R.A."/>
            <person name="Martin F."/>
            <person name="Silar P."/>
            <person name="Natvig D.O."/>
            <person name="Lalanne C."/>
            <person name="Gautier V."/>
            <person name="Ament-Velasquez S.L."/>
            <person name="Kruys A."/>
            <person name="Hutchinson M.I."/>
            <person name="Powell A.J."/>
            <person name="Barry K."/>
            <person name="Miller A.N."/>
            <person name="Grigoriev I.V."/>
            <person name="Debuchy R."/>
            <person name="Gladieux P."/>
            <person name="Hiltunen Thoren M."/>
            <person name="Johannesson H."/>
        </authorList>
    </citation>
    <scope>NUCLEOTIDE SEQUENCE</scope>
    <source>
        <strain evidence="12">CBS 538.74</strain>
    </source>
</reference>
<dbReference type="InterPro" id="IPR002468">
    <property type="entry name" value="Pept_M24A_MAP2"/>
</dbReference>
<comment type="cofactor">
    <cofactor evidence="2">
        <name>Fe(2+)</name>
        <dbReference type="ChEBI" id="CHEBI:29033"/>
    </cofactor>
</comment>
<dbReference type="GO" id="GO:0006508">
    <property type="term" value="P:proteolysis"/>
    <property type="evidence" value="ECO:0007669"/>
    <property type="project" value="UniProtKB-KW"/>
</dbReference>
<feature type="binding site" evidence="8">
    <location>
        <position position="319"/>
    </location>
    <ligand>
        <name>a divalent metal cation</name>
        <dbReference type="ChEBI" id="CHEBI:60240"/>
        <label>2</label>
        <note>catalytic</note>
    </ligand>
</feature>
<dbReference type="GO" id="GO:0046872">
    <property type="term" value="F:metal ion binding"/>
    <property type="evidence" value="ECO:0007669"/>
    <property type="project" value="UniProtKB-UniRule"/>
</dbReference>
<evidence type="ECO:0000256" key="10">
    <source>
        <dbReference type="SAM" id="MobiDB-lite"/>
    </source>
</evidence>
<evidence type="ECO:0000313" key="12">
    <source>
        <dbReference type="EMBL" id="KAK4157076.1"/>
    </source>
</evidence>
<dbReference type="Pfam" id="PF00557">
    <property type="entry name" value="Peptidase_M24"/>
    <property type="match status" value="1"/>
</dbReference>
<dbReference type="AlphaFoldDB" id="A0AAN6VUH1"/>
<evidence type="ECO:0000256" key="7">
    <source>
        <dbReference type="ARBA" id="ARBA00022801"/>
    </source>
</evidence>
<comment type="function">
    <text evidence="8 9">Cotranslationally removes the N-terminal methionine from nascent proteins. The N-terminal methionine is often cleaved when the second residue in the primary sequence is small and uncharged (Met-Ala-, Cys, Gly, Pro, Ser, Thr, or Val).</text>
</comment>
<dbReference type="GO" id="GO:0070006">
    <property type="term" value="F:metalloaminopeptidase activity"/>
    <property type="evidence" value="ECO:0007669"/>
    <property type="project" value="UniProtKB-UniRule"/>
</dbReference>
<evidence type="ECO:0000256" key="8">
    <source>
        <dbReference type="HAMAP-Rule" id="MF_03175"/>
    </source>
</evidence>
<feature type="compositionally biased region" description="Polar residues" evidence="10">
    <location>
        <begin position="91"/>
        <end position="100"/>
    </location>
</feature>
<feature type="binding site" evidence="8">
    <location>
        <position position="352"/>
    </location>
    <ligand>
        <name>a divalent metal cation</name>
        <dbReference type="ChEBI" id="CHEBI:60240"/>
        <label>2</label>
        <note>catalytic</note>
    </ligand>
</feature>
<dbReference type="Gene3D" id="3.90.230.10">
    <property type="entry name" value="Creatinase/methionine aminopeptidase superfamily"/>
    <property type="match status" value="1"/>
</dbReference>
<evidence type="ECO:0000256" key="6">
    <source>
        <dbReference type="ARBA" id="ARBA00022723"/>
    </source>
</evidence>
<dbReference type="SUPFAM" id="SSF55920">
    <property type="entry name" value="Creatinase/aminopeptidase"/>
    <property type="match status" value="1"/>
</dbReference>
<dbReference type="PANTHER" id="PTHR45777:SF1">
    <property type="entry name" value="METHIONINE AMINOPEPTIDASE 2-2"/>
    <property type="match status" value="1"/>
</dbReference>
<evidence type="ECO:0000313" key="13">
    <source>
        <dbReference type="Proteomes" id="UP001302745"/>
    </source>
</evidence>
<feature type="binding site" evidence="8">
    <location>
        <position position="327"/>
    </location>
    <ligand>
        <name>substrate</name>
    </ligand>
</feature>
<keyword evidence="7 8" id="KW-0378">Hydrolase</keyword>
<dbReference type="InterPro" id="IPR000994">
    <property type="entry name" value="Pept_M24"/>
</dbReference>
<dbReference type="HAMAP" id="MF_03175">
    <property type="entry name" value="MetAP_2_euk"/>
    <property type="match status" value="1"/>
</dbReference>
<feature type="compositionally biased region" description="Acidic residues" evidence="10">
    <location>
        <begin position="50"/>
        <end position="63"/>
    </location>
</feature>
<feature type="binding site" evidence="8">
    <location>
        <position position="250"/>
    </location>
    <ligand>
        <name>a divalent metal cation</name>
        <dbReference type="ChEBI" id="CHEBI:60240"/>
        <label>1</label>
    </ligand>
</feature>
<keyword evidence="13" id="KW-1185">Reference proteome</keyword>
<evidence type="ECO:0000256" key="5">
    <source>
        <dbReference type="ARBA" id="ARBA00022670"/>
    </source>
</evidence>
<evidence type="ECO:0000256" key="2">
    <source>
        <dbReference type="ARBA" id="ARBA00001954"/>
    </source>
</evidence>
<keyword evidence="6 8" id="KW-0479">Metal-binding</keyword>
<dbReference type="EMBL" id="MU856856">
    <property type="protein sequence ID" value="KAK4157076.1"/>
    <property type="molecule type" value="Genomic_DNA"/>
</dbReference>
<proteinExistence type="inferred from homology"/>
<protein>
    <recommendedName>
        <fullName evidence="8">Methionine aminopeptidase 2</fullName>
        <shortName evidence="8">MAP 2</shortName>
        <shortName evidence="8">MetAP 2</shortName>
        <ecNumber evidence="8">3.4.11.18</ecNumber>
    </recommendedName>
    <alternativeName>
        <fullName evidence="8">Peptidase M</fullName>
    </alternativeName>
</protein>
<comment type="similarity">
    <text evidence="8">Belongs to the peptidase M24A family. Methionine aminopeptidase eukaryotic type 2 subfamily.</text>
</comment>
<dbReference type="GO" id="GO:0005737">
    <property type="term" value="C:cytoplasm"/>
    <property type="evidence" value="ECO:0007669"/>
    <property type="project" value="UniProtKB-SubCell"/>
</dbReference>
<dbReference type="GO" id="GO:0004239">
    <property type="term" value="F:initiator methionyl aminopeptidase activity"/>
    <property type="evidence" value="ECO:0007669"/>
    <property type="project" value="UniProtKB-UniRule"/>
</dbReference>
<comment type="cofactor">
    <cofactor evidence="8">
        <name>Co(2+)</name>
        <dbReference type="ChEBI" id="CHEBI:48828"/>
    </cofactor>
    <cofactor evidence="8">
        <name>Zn(2+)</name>
        <dbReference type="ChEBI" id="CHEBI:29105"/>
    </cofactor>
    <cofactor evidence="8">
        <name>Mn(2+)</name>
        <dbReference type="ChEBI" id="CHEBI:29035"/>
    </cofactor>
    <cofactor evidence="8">
        <name>Fe(2+)</name>
        <dbReference type="ChEBI" id="CHEBI:29033"/>
    </cofactor>
    <text evidence="8">Binds 2 divalent metal cations per subunit. Has a high-affinity and a low affinity metal-binding site. The true nature of the physiological cofactor is under debate. The enzyme is active with cobalt, zinc, manganese or divalent iron ions. Most likely, methionine aminopeptidases function as mononuclear Fe(2+)-metalloproteases under physiological conditions, and the catalytically relevant metal-binding site has been assigned to the histidine-containing high-affinity site.</text>
</comment>
<feature type="region of interest" description="Disordered" evidence="10">
    <location>
        <begin position="1"/>
        <end position="105"/>
    </location>
</feature>
<sequence>MGSRYTENDDRWYHGDSPSLDEPYDSHRTAGGEPLGAHMARDGDGCLEAGSDDDDGDGDDGEIDQASADVGATQKKRRKRNKKQSKKKSKANSPLQQSSPPRVPLEHIFPSGKYPECEAQEYQATARTTAAEARYDGRRYWEDDTFLNNYRKAAEVHRQTRRWVQETAKPGTTLQDIAVGIEDSVRALLDNAGLEPGDSLKSGMGFPTGLCLNNQVAHYTPNPGQKPVVLQQQDVLTVDFGVHINGWIVDSAFTMAFDPTYDNLLAAVKDATNTGIKTAGIDVRISDVSAAIQEVMESYEVEIGGKTYRVKPVRSLSGHNIQQYHIHGGKSIPFVKHRDQTKMEEGEVFAIETFGSTGRGYTVDDVGVYGYGLNDDAPLRAPVSLSSAKRLHKTIRENFGTLVFCRRYLERLGVDNYLAGMNCLIQNGVVEEYGPLMDIKGSYSAQFEHTFLLRETHKEIFSRGDDY</sequence>
<dbReference type="SUPFAM" id="SSF46785">
    <property type="entry name" value="Winged helix' DNA-binding domain"/>
    <property type="match status" value="1"/>
</dbReference>
<feature type="compositionally biased region" description="Basic and acidic residues" evidence="10">
    <location>
        <begin position="1"/>
        <end position="14"/>
    </location>
</feature>
<feature type="binding site" evidence="8">
    <location>
        <position position="250"/>
    </location>
    <ligand>
        <name>a divalent metal cation</name>
        <dbReference type="ChEBI" id="CHEBI:60240"/>
        <label>2</label>
        <note>catalytic</note>
    </ligand>
</feature>
<evidence type="ECO:0000256" key="3">
    <source>
        <dbReference type="ARBA" id="ARBA00022438"/>
    </source>
</evidence>
<feature type="binding site" evidence="8">
    <location>
        <position position="239"/>
    </location>
    <ligand>
        <name>a divalent metal cation</name>
        <dbReference type="ChEBI" id="CHEBI:60240"/>
        <label>1</label>
    </ligand>
</feature>
<evidence type="ECO:0000259" key="11">
    <source>
        <dbReference type="Pfam" id="PF00557"/>
    </source>
</evidence>
<keyword evidence="3 8" id="KW-0031">Aminopeptidase</keyword>
<dbReference type="PANTHER" id="PTHR45777">
    <property type="entry name" value="METHIONINE AMINOPEPTIDASE 2"/>
    <property type="match status" value="1"/>
</dbReference>
<comment type="catalytic activity">
    <reaction evidence="1 8 9">
        <text>Release of N-terminal amino acids, preferentially methionine, from peptides and arylamides.</text>
        <dbReference type="EC" id="3.4.11.18"/>
    </reaction>
</comment>
<dbReference type="InterPro" id="IPR036390">
    <property type="entry name" value="WH_DNA-bd_sf"/>
</dbReference>
<evidence type="ECO:0000256" key="1">
    <source>
        <dbReference type="ARBA" id="ARBA00000294"/>
    </source>
</evidence>
<accession>A0AAN6VUH1</accession>
<dbReference type="PRINTS" id="PR00599">
    <property type="entry name" value="MAPEPTIDASE"/>
</dbReference>
<evidence type="ECO:0000256" key="4">
    <source>
        <dbReference type="ARBA" id="ARBA00022490"/>
    </source>
</evidence>
<dbReference type="InterPro" id="IPR036388">
    <property type="entry name" value="WH-like_DNA-bd_sf"/>
</dbReference>
<feature type="domain" description="Peptidase M24" evidence="11">
    <location>
        <begin position="149"/>
        <end position="370"/>
    </location>
</feature>
<keyword evidence="4 8" id="KW-0963">Cytoplasm</keyword>
<keyword evidence="5 8" id="KW-0645">Protease</keyword>
<comment type="caution">
    <text evidence="12">The sequence shown here is derived from an EMBL/GenBank/DDBJ whole genome shotgun (WGS) entry which is preliminary data.</text>
</comment>
<feature type="binding site" evidence="8">
    <location>
        <position position="448"/>
    </location>
    <ligand>
        <name>a divalent metal cation</name>
        <dbReference type="ChEBI" id="CHEBI:60240"/>
        <label>2</label>
        <note>catalytic</note>
    </ligand>
</feature>
<dbReference type="EC" id="3.4.11.18" evidence="8"/>